<dbReference type="EMBL" id="LJZR01000089">
    <property type="protein sequence ID" value="KPQ31673.1"/>
    <property type="molecule type" value="Genomic_DNA"/>
</dbReference>
<dbReference type="AlphaFoldDB" id="A0A0P7YP12"/>
<name>A0A0P7YP12_9CYAN</name>
<evidence type="ECO:0000313" key="2">
    <source>
        <dbReference type="Proteomes" id="UP000050465"/>
    </source>
</evidence>
<comment type="caution">
    <text evidence="1">The sequence shown here is derived from an EMBL/GenBank/DDBJ whole genome shotgun (WGS) entry which is preliminary data.</text>
</comment>
<gene>
    <name evidence="1" type="ORF">HLUCCA11_23235</name>
</gene>
<sequence>MDGEQIKQYSDLVIWLIQCPVGTRKRNFETAQSVA</sequence>
<dbReference type="STRING" id="1666911.HLUCCA11_23235"/>
<reference evidence="1 2" key="1">
    <citation type="submission" date="2015-09" db="EMBL/GenBank/DDBJ databases">
        <title>Identification and resolution of microdiversity through metagenomic sequencing of parallel consortia.</title>
        <authorList>
            <person name="Nelson W.C."/>
            <person name="Romine M.F."/>
            <person name="Lindemann S.R."/>
        </authorList>
    </citation>
    <scope>NUCLEOTIDE SEQUENCE [LARGE SCALE GENOMIC DNA]</scope>
    <source>
        <strain evidence="1">Ana</strain>
    </source>
</reference>
<protein>
    <submittedName>
        <fullName evidence="1">Uncharacterized protein</fullName>
    </submittedName>
</protein>
<dbReference type="Proteomes" id="UP000050465">
    <property type="component" value="Unassembled WGS sequence"/>
</dbReference>
<accession>A0A0P7YP12</accession>
<organism evidence="1 2">
    <name type="scientific">Phormidesmis priestleyi Ana</name>
    <dbReference type="NCBI Taxonomy" id="1666911"/>
    <lineage>
        <taxon>Bacteria</taxon>
        <taxon>Bacillati</taxon>
        <taxon>Cyanobacteriota</taxon>
        <taxon>Cyanophyceae</taxon>
        <taxon>Leptolyngbyales</taxon>
        <taxon>Leptolyngbyaceae</taxon>
        <taxon>Phormidesmis</taxon>
    </lineage>
</organism>
<evidence type="ECO:0000313" key="1">
    <source>
        <dbReference type="EMBL" id="KPQ31673.1"/>
    </source>
</evidence>
<proteinExistence type="predicted"/>